<proteinExistence type="predicted"/>
<name>A0A380X3T6_AVIPA</name>
<gene>
    <name evidence="2" type="ORF">NCTC10926_00730</name>
</gene>
<dbReference type="RefSeq" id="WP_115615494.1">
    <property type="nucleotide sequence ID" value="NZ_UFSW01000001.1"/>
</dbReference>
<dbReference type="AlphaFoldDB" id="A0A380X3T6"/>
<evidence type="ECO:0000313" key="3">
    <source>
        <dbReference type="Proteomes" id="UP000254620"/>
    </source>
</evidence>
<feature type="domain" description="DUF551" evidence="1">
    <location>
        <begin position="162"/>
        <end position="230"/>
    </location>
</feature>
<accession>A0A380X3T6</accession>
<dbReference type="Pfam" id="PF04448">
    <property type="entry name" value="DUF551"/>
    <property type="match status" value="1"/>
</dbReference>
<reference evidence="2 3" key="1">
    <citation type="submission" date="2018-06" db="EMBL/GenBank/DDBJ databases">
        <authorList>
            <consortium name="Pathogen Informatics"/>
            <person name="Doyle S."/>
        </authorList>
    </citation>
    <scope>NUCLEOTIDE SEQUENCE [LARGE SCALE GENOMIC DNA]</scope>
    <source>
        <strain evidence="2 3">NCTC10926</strain>
    </source>
</reference>
<protein>
    <recommendedName>
        <fullName evidence="1">DUF551 domain-containing protein</fullName>
    </recommendedName>
</protein>
<dbReference type="InterPro" id="IPR007539">
    <property type="entry name" value="DUF551"/>
</dbReference>
<organism evidence="2 3">
    <name type="scientific">Avibacterium paragallinarum</name>
    <name type="common">Haemophilus gallinarum</name>
    <dbReference type="NCBI Taxonomy" id="728"/>
    <lineage>
        <taxon>Bacteria</taxon>
        <taxon>Pseudomonadati</taxon>
        <taxon>Pseudomonadota</taxon>
        <taxon>Gammaproteobacteria</taxon>
        <taxon>Pasteurellales</taxon>
        <taxon>Pasteurellaceae</taxon>
        <taxon>Avibacterium</taxon>
    </lineage>
</organism>
<sequence>MKPFNLEEALAGETVKLKNGLKAYVIKILDSPEIGMHELIGFYETERKRQRSISWFYDGTRCDDFAITGMWEEPKRFINGIEVPKSLTMKTCANGEKYWFVDLQSSELVTQKAYNVFNTESLNLVNRGLAFRRKQDAKAMAKALLNYNVEYKNDDNAYANNGWIDINKQLPPLGTKVIGRCVIDGKVLILIIVKKLVGSEYWFSPVNIYGTFDDKAVDVTHWQPLPKLPQA</sequence>
<evidence type="ECO:0000313" key="2">
    <source>
        <dbReference type="EMBL" id="SUU97347.1"/>
    </source>
</evidence>
<dbReference type="Proteomes" id="UP000254620">
    <property type="component" value="Unassembled WGS sequence"/>
</dbReference>
<dbReference type="EMBL" id="UFSW01000001">
    <property type="protein sequence ID" value="SUU97347.1"/>
    <property type="molecule type" value="Genomic_DNA"/>
</dbReference>
<evidence type="ECO:0000259" key="1">
    <source>
        <dbReference type="Pfam" id="PF04448"/>
    </source>
</evidence>